<evidence type="ECO:0000259" key="2">
    <source>
        <dbReference type="Pfam" id="PF00326"/>
    </source>
</evidence>
<dbReference type="PANTHER" id="PTHR42776:SF28">
    <property type="entry name" value="GLUTAMYL ENDOPEPTIDASE, CHLOROPLASTIC-RELATED"/>
    <property type="match status" value="1"/>
</dbReference>
<sequence length="846" mass="94710">MKVDIDPQRRRFKDSTVVVGAILLIAMVLDSSPIRAQVDPSNDYLLPPVSVQELFDRDKNLAELDRISPNGSHFLIPLSDELSSLEVMARRTLRLGMLELMPEVDREWRLATYGIRGYDVYALEERRRWSIDVPEGSFVSDAIWSPDGSRLAFLAHLAESTQVWTADVSTGATEQLSDARVMATLAARGGAGVPSRMLQWMPDGSVLALLVPAGRGLEPEANPVPTGPVVRRTREKATPTRTLPFLLRTEYDADLFRYYTTAQLARLSSGQAPQPIGDPAMYLSIALSPDGGHILAEQLVEPFSYIVGYTSFGRDLNVLNLDGDVVSTIRQIPLYESSERDNRPDAKLPREVAWRPDGRGLSWLARTPTAAEESDDTRDTKQQDRVMGVEAPFIVAEAKVLTSTEGRFSDLHFDAAGDQFFAEITEDGERTLFAYDTSVAPAAGQVLVSYDPDNVLELPGEILTRQDGNGITTVMMSSNGQSAYLRGSGYGEQFTPQPFVDRVEIANGVTTRLFEGAAETFDWPLTPLNDDLTRMIVSREMTSMAPDSYLWSTDGAWENLTQNVDPYPEITAAQRIDFEFTRRDGLTIQARISLPTDYQSGDRVPAIFWTYPREYASAEEYKRASIRARNHNVFSPLSFLRWSDIWLTQGYAVVYPDVPILGQAGRFNDRFVADMTETMYAVIRKVDEMGYVDVDRIGHGGHSYGAFATANLLAHTPFFKAGIAGDGAYNRTLTPMTFQGERRFIWDAPTTYLEISPFFYADQIHSPLLMYHGEQDNNSGTFLIQSERMMQALTGLGKRAALYIYPFESHGPRAKENYLDLWARWLEWFDLYVKGQEALKSETDGL</sequence>
<dbReference type="GO" id="GO:0006508">
    <property type="term" value="P:proteolysis"/>
    <property type="evidence" value="ECO:0007669"/>
    <property type="project" value="InterPro"/>
</dbReference>
<dbReference type="AlphaFoldDB" id="A0A381TXK3"/>
<dbReference type="EMBL" id="UINC01005192">
    <property type="protein sequence ID" value="SVA19707.1"/>
    <property type="molecule type" value="Genomic_DNA"/>
</dbReference>
<dbReference type="SUPFAM" id="SSF53474">
    <property type="entry name" value="alpha/beta-Hydrolases"/>
    <property type="match status" value="1"/>
</dbReference>
<gene>
    <name evidence="3" type="ORF">METZ01_LOCUS72561</name>
</gene>
<evidence type="ECO:0000313" key="3">
    <source>
        <dbReference type="EMBL" id="SVA19707.1"/>
    </source>
</evidence>
<dbReference type="PANTHER" id="PTHR42776">
    <property type="entry name" value="SERINE PEPTIDASE S9 FAMILY MEMBER"/>
    <property type="match status" value="1"/>
</dbReference>
<evidence type="ECO:0000256" key="1">
    <source>
        <dbReference type="ARBA" id="ARBA00022801"/>
    </source>
</evidence>
<reference evidence="3" key="1">
    <citation type="submission" date="2018-05" db="EMBL/GenBank/DDBJ databases">
        <authorList>
            <person name="Lanie J.A."/>
            <person name="Ng W.-L."/>
            <person name="Kazmierczak K.M."/>
            <person name="Andrzejewski T.M."/>
            <person name="Davidsen T.M."/>
            <person name="Wayne K.J."/>
            <person name="Tettelin H."/>
            <person name="Glass J.I."/>
            <person name="Rusch D."/>
            <person name="Podicherti R."/>
            <person name="Tsui H.-C.T."/>
            <person name="Winkler M.E."/>
        </authorList>
    </citation>
    <scope>NUCLEOTIDE SEQUENCE</scope>
</reference>
<keyword evidence="1" id="KW-0378">Hydrolase</keyword>
<feature type="domain" description="Peptidase S9 prolyl oligopeptidase catalytic" evidence="2">
    <location>
        <begin position="644"/>
        <end position="834"/>
    </location>
</feature>
<dbReference type="Gene3D" id="3.40.50.1820">
    <property type="entry name" value="alpha/beta hydrolase"/>
    <property type="match status" value="1"/>
</dbReference>
<dbReference type="Pfam" id="PF00326">
    <property type="entry name" value="Peptidase_S9"/>
    <property type="match status" value="1"/>
</dbReference>
<dbReference type="InterPro" id="IPR029058">
    <property type="entry name" value="AB_hydrolase_fold"/>
</dbReference>
<protein>
    <recommendedName>
        <fullName evidence="2">Peptidase S9 prolyl oligopeptidase catalytic domain-containing protein</fullName>
    </recommendedName>
</protein>
<dbReference type="InterPro" id="IPR001375">
    <property type="entry name" value="Peptidase_S9_cat"/>
</dbReference>
<accession>A0A381TXK3</accession>
<dbReference type="SUPFAM" id="SSF82171">
    <property type="entry name" value="DPP6 N-terminal domain-like"/>
    <property type="match status" value="1"/>
</dbReference>
<organism evidence="3">
    <name type="scientific">marine metagenome</name>
    <dbReference type="NCBI Taxonomy" id="408172"/>
    <lineage>
        <taxon>unclassified sequences</taxon>
        <taxon>metagenomes</taxon>
        <taxon>ecological metagenomes</taxon>
    </lineage>
</organism>
<dbReference type="InterPro" id="IPR011042">
    <property type="entry name" value="6-blade_b-propeller_TolB-like"/>
</dbReference>
<dbReference type="GO" id="GO:0004252">
    <property type="term" value="F:serine-type endopeptidase activity"/>
    <property type="evidence" value="ECO:0007669"/>
    <property type="project" value="TreeGrafter"/>
</dbReference>
<dbReference type="Gene3D" id="2.120.10.30">
    <property type="entry name" value="TolB, C-terminal domain"/>
    <property type="match status" value="1"/>
</dbReference>
<name>A0A381TXK3_9ZZZZ</name>
<proteinExistence type="predicted"/>